<feature type="compositionally biased region" description="Gly residues" evidence="4">
    <location>
        <begin position="356"/>
        <end position="381"/>
    </location>
</feature>
<dbReference type="PANTHER" id="PTHR43327:SF10">
    <property type="entry name" value="STOMATIN-LIKE PROTEIN 2, MITOCHONDRIAL"/>
    <property type="match status" value="1"/>
</dbReference>
<dbReference type="CDD" id="cd08829">
    <property type="entry name" value="SPFH_paraslipin"/>
    <property type="match status" value="1"/>
</dbReference>
<sequence length="488" mass="50019">MLSVAARRSAALVALHGARTGVVLRVGGGAGGLGRGPAAARALMPAGVRYQHAGMTQNVTPRLSLTAHGTFGVTIVPQQQVAIVERFGRFHRKLEPGLSFIIPAVDRVTYIHSLKEEAIQIGQQAAITRDNVSIQLDAVLFARVEDAVKASYGVENPARAITLLAQTAMRAEIGKLTLDKTFEERETLNARIVSSINAAAEAWGVTCLRAEIRDISLPPTVRKAMELQAEAERRKRAQILDSEGEQQAAVNVAEGHKRSTILASEAQQQEAVNRASGDANAIRLRADATAAAVATVAASVSSTAGKDAVALRVAEQYVGAFGSIAKAGNTLVLPANAGDIGGMVAQALTIFKSVSSGGGGGEKASLVGRGGGGAGGGGGGVAPASRRAAGVRRPTGRSRSALTSGSTASASLRSGSTRRSVDHDGVGGVVAADGRAVPAVDIETTGAGRPGRGLFTRQLFFLVGFVYDGTCATNLQSRGRGAHAGSCL</sequence>
<comment type="similarity">
    <text evidence="2">Belongs to the band 7/mec-2 family.</text>
</comment>
<dbReference type="InterPro" id="IPR001972">
    <property type="entry name" value="Stomatin_HflK_fam"/>
</dbReference>
<dbReference type="OrthoDB" id="434619at2759"/>
<accession>A0A1X6NNU2</accession>
<organism evidence="6 7">
    <name type="scientific">Porphyra umbilicalis</name>
    <name type="common">Purple laver</name>
    <name type="synonym">Red alga</name>
    <dbReference type="NCBI Taxonomy" id="2786"/>
    <lineage>
        <taxon>Eukaryota</taxon>
        <taxon>Rhodophyta</taxon>
        <taxon>Bangiophyceae</taxon>
        <taxon>Bangiales</taxon>
        <taxon>Bangiaceae</taxon>
        <taxon>Porphyra</taxon>
    </lineage>
</organism>
<evidence type="ECO:0000313" key="6">
    <source>
        <dbReference type="EMBL" id="OSX70242.1"/>
    </source>
</evidence>
<keyword evidence="7" id="KW-1185">Reference proteome</keyword>
<evidence type="ECO:0000313" key="7">
    <source>
        <dbReference type="Proteomes" id="UP000218209"/>
    </source>
</evidence>
<comment type="subcellular location">
    <subcellularLocation>
        <location evidence="1">Mitochondrion</location>
    </subcellularLocation>
</comment>
<dbReference type="GO" id="GO:0007005">
    <property type="term" value="P:mitochondrion organization"/>
    <property type="evidence" value="ECO:0007669"/>
    <property type="project" value="TreeGrafter"/>
</dbReference>
<feature type="domain" description="Band 7" evidence="5">
    <location>
        <begin position="71"/>
        <end position="229"/>
    </location>
</feature>
<dbReference type="Gene3D" id="3.30.479.30">
    <property type="entry name" value="Band 7 domain"/>
    <property type="match status" value="1"/>
</dbReference>
<evidence type="ECO:0000256" key="2">
    <source>
        <dbReference type="ARBA" id="ARBA00008164"/>
    </source>
</evidence>
<feature type="compositionally biased region" description="Low complexity" evidence="4">
    <location>
        <begin position="382"/>
        <end position="418"/>
    </location>
</feature>
<dbReference type="Pfam" id="PF16200">
    <property type="entry name" value="Band_7_C"/>
    <property type="match status" value="1"/>
</dbReference>
<dbReference type="InterPro" id="IPR050710">
    <property type="entry name" value="Band7/mec-2_domain"/>
</dbReference>
<feature type="region of interest" description="Disordered" evidence="4">
    <location>
        <begin position="356"/>
        <end position="427"/>
    </location>
</feature>
<evidence type="ECO:0000256" key="3">
    <source>
        <dbReference type="ARBA" id="ARBA00023128"/>
    </source>
</evidence>
<dbReference type="Proteomes" id="UP000218209">
    <property type="component" value="Unassembled WGS sequence"/>
</dbReference>
<dbReference type="Pfam" id="PF01145">
    <property type="entry name" value="Band_7"/>
    <property type="match status" value="1"/>
</dbReference>
<dbReference type="GO" id="GO:0005886">
    <property type="term" value="C:plasma membrane"/>
    <property type="evidence" value="ECO:0007669"/>
    <property type="project" value="UniProtKB-ARBA"/>
</dbReference>
<dbReference type="PRINTS" id="PR00721">
    <property type="entry name" value="STOMATIN"/>
</dbReference>
<gene>
    <name evidence="6" type="ORF">BU14_0835s0005</name>
</gene>
<protein>
    <recommendedName>
        <fullName evidence="5">Band 7 domain-containing protein</fullName>
    </recommendedName>
</protein>
<evidence type="ECO:0000256" key="4">
    <source>
        <dbReference type="SAM" id="MobiDB-lite"/>
    </source>
</evidence>
<dbReference type="InterPro" id="IPR032435">
    <property type="entry name" value="STML2-like_C"/>
</dbReference>
<dbReference type="FunFam" id="3.30.479.30:FF:000004">
    <property type="entry name" value="Putative membrane protease family, stomatin"/>
    <property type="match status" value="1"/>
</dbReference>
<dbReference type="AlphaFoldDB" id="A0A1X6NNU2"/>
<dbReference type="PANTHER" id="PTHR43327">
    <property type="entry name" value="STOMATIN-LIKE PROTEIN 2, MITOCHONDRIAL"/>
    <property type="match status" value="1"/>
</dbReference>
<dbReference type="SUPFAM" id="SSF117892">
    <property type="entry name" value="Band 7/SPFH domain"/>
    <property type="match status" value="1"/>
</dbReference>
<dbReference type="InterPro" id="IPR001107">
    <property type="entry name" value="Band_7"/>
</dbReference>
<dbReference type="GO" id="GO:0005739">
    <property type="term" value="C:mitochondrion"/>
    <property type="evidence" value="ECO:0007669"/>
    <property type="project" value="UniProtKB-SubCell"/>
</dbReference>
<keyword evidence="3" id="KW-0496">Mitochondrion</keyword>
<reference evidence="6 7" key="1">
    <citation type="submission" date="2017-03" db="EMBL/GenBank/DDBJ databases">
        <title>WGS assembly of Porphyra umbilicalis.</title>
        <authorList>
            <person name="Brawley S.H."/>
            <person name="Blouin N.A."/>
            <person name="Ficko-Blean E."/>
            <person name="Wheeler G.L."/>
            <person name="Lohr M."/>
            <person name="Goodson H.V."/>
            <person name="Jenkins J.W."/>
            <person name="Blaby-Haas C.E."/>
            <person name="Helliwell K.E."/>
            <person name="Chan C."/>
            <person name="Marriage T."/>
            <person name="Bhattacharya D."/>
            <person name="Klein A.S."/>
            <person name="Badis Y."/>
            <person name="Brodie J."/>
            <person name="Cao Y."/>
            <person name="Collen J."/>
            <person name="Dittami S.M."/>
            <person name="Gachon C.M."/>
            <person name="Green B.R."/>
            <person name="Karpowicz S."/>
            <person name="Kim J.W."/>
            <person name="Kudahl U."/>
            <person name="Lin S."/>
            <person name="Michel G."/>
            <person name="Mittag M."/>
            <person name="Olson B.J."/>
            <person name="Pangilinan J."/>
            <person name="Peng Y."/>
            <person name="Qiu H."/>
            <person name="Shu S."/>
            <person name="Singer J.T."/>
            <person name="Smith A.G."/>
            <person name="Sprecher B.N."/>
            <person name="Wagner V."/>
            <person name="Wang W."/>
            <person name="Wang Z.-Y."/>
            <person name="Yan J."/>
            <person name="Yarish C."/>
            <person name="Zoeuner-Riek S."/>
            <person name="Zhuang Y."/>
            <person name="Zou Y."/>
            <person name="Lindquist E.A."/>
            <person name="Grimwood J."/>
            <person name="Barry K."/>
            <person name="Rokhsar D.S."/>
            <person name="Schmutz J."/>
            <person name="Stiller J.W."/>
            <person name="Grossman A.R."/>
            <person name="Prochnik S.E."/>
        </authorList>
    </citation>
    <scope>NUCLEOTIDE SEQUENCE [LARGE SCALE GENOMIC DNA]</scope>
    <source>
        <strain evidence="6">4086291</strain>
    </source>
</reference>
<dbReference type="GO" id="GO:0098552">
    <property type="term" value="C:side of membrane"/>
    <property type="evidence" value="ECO:0007669"/>
    <property type="project" value="UniProtKB-ARBA"/>
</dbReference>
<evidence type="ECO:0000259" key="5">
    <source>
        <dbReference type="SMART" id="SM00244"/>
    </source>
</evidence>
<dbReference type="InterPro" id="IPR036013">
    <property type="entry name" value="Band_7/SPFH_dom_sf"/>
</dbReference>
<dbReference type="EMBL" id="KV919287">
    <property type="protein sequence ID" value="OSX70242.1"/>
    <property type="molecule type" value="Genomic_DNA"/>
</dbReference>
<dbReference type="SMART" id="SM00244">
    <property type="entry name" value="PHB"/>
    <property type="match status" value="1"/>
</dbReference>
<evidence type="ECO:0000256" key="1">
    <source>
        <dbReference type="ARBA" id="ARBA00004173"/>
    </source>
</evidence>
<name>A0A1X6NNU2_PORUM</name>
<proteinExistence type="inferred from homology"/>